<comment type="caution">
    <text evidence="1">The sequence shown here is derived from an EMBL/GenBank/DDBJ whole genome shotgun (WGS) entry which is preliminary data.</text>
</comment>
<accession>A0AAP0B145</accession>
<evidence type="ECO:0000313" key="1">
    <source>
        <dbReference type="EMBL" id="KAK8923547.1"/>
    </source>
</evidence>
<organism evidence="1 2">
    <name type="scientific">Platanthera zijinensis</name>
    <dbReference type="NCBI Taxonomy" id="2320716"/>
    <lineage>
        <taxon>Eukaryota</taxon>
        <taxon>Viridiplantae</taxon>
        <taxon>Streptophyta</taxon>
        <taxon>Embryophyta</taxon>
        <taxon>Tracheophyta</taxon>
        <taxon>Spermatophyta</taxon>
        <taxon>Magnoliopsida</taxon>
        <taxon>Liliopsida</taxon>
        <taxon>Asparagales</taxon>
        <taxon>Orchidaceae</taxon>
        <taxon>Orchidoideae</taxon>
        <taxon>Orchideae</taxon>
        <taxon>Orchidinae</taxon>
        <taxon>Platanthera</taxon>
    </lineage>
</organism>
<dbReference type="AlphaFoldDB" id="A0AAP0B145"/>
<dbReference type="Proteomes" id="UP001418222">
    <property type="component" value="Unassembled WGS sequence"/>
</dbReference>
<evidence type="ECO:0000313" key="2">
    <source>
        <dbReference type="Proteomes" id="UP001418222"/>
    </source>
</evidence>
<protein>
    <recommendedName>
        <fullName evidence="3">Reverse transcriptase</fullName>
    </recommendedName>
</protein>
<keyword evidence="2" id="KW-1185">Reference proteome</keyword>
<dbReference type="EMBL" id="JBBWWQ010000017">
    <property type="protein sequence ID" value="KAK8923547.1"/>
    <property type="molecule type" value="Genomic_DNA"/>
</dbReference>
<gene>
    <name evidence="1" type="ORF">KSP39_PZI019212</name>
</gene>
<sequence length="271" mass="30525">MAPSYSLSVTHRLCNSHGGSGLRTSGYHIPWLANLCIMVAQCRDVSLEGWPAFSSSQLIDDATVDGLFCDVLEDEIWKAVCSLKDNRFPGLGGITAFFFHLFWLIIKLDACNVLHDFFLSGSLSAHWKETKVVLIPKISNAALPDKFRPISLCQTIYKVAVKVLAGRLQWLLPSLTSRSKLSLFPSRPSLIVSWPKRCFINLRRPPLGWDLCFSSWIWSTGMTKCHGICFVRFSYALDFRPVSNLVLQCDATQIFLINNKRTSRIEAQCGF</sequence>
<evidence type="ECO:0008006" key="3">
    <source>
        <dbReference type="Google" id="ProtNLM"/>
    </source>
</evidence>
<name>A0AAP0B145_9ASPA</name>
<proteinExistence type="predicted"/>
<reference evidence="1 2" key="1">
    <citation type="journal article" date="2022" name="Nat. Plants">
        <title>Genomes of leafy and leafless Platanthera orchids illuminate the evolution of mycoheterotrophy.</title>
        <authorList>
            <person name="Li M.H."/>
            <person name="Liu K.W."/>
            <person name="Li Z."/>
            <person name="Lu H.C."/>
            <person name="Ye Q.L."/>
            <person name="Zhang D."/>
            <person name="Wang J.Y."/>
            <person name="Li Y.F."/>
            <person name="Zhong Z.M."/>
            <person name="Liu X."/>
            <person name="Yu X."/>
            <person name="Liu D.K."/>
            <person name="Tu X.D."/>
            <person name="Liu B."/>
            <person name="Hao Y."/>
            <person name="Liao X.Y."/>
            <person name="Jiang Y.T."/>
            <person name="Sun W.H."/>
            <person name="Chen J."/>
            <person name="Chen Y.Q."/>
            <person name="Ai Y."/>
            <person name="Zhai J.W."/>
            <person name="Wu S.S."/>
            <person name="Zhou Z."/>
            <person name="Hsiao Y.Y."/>
            <person name="Wu W.L."/>
            <person name="Chen Y.Y."/>
            <person name="Lin Y.F."/>
            <person name="Hsu J.L."/>
            <person name="Li C.Y."/>
            <person name="Wang Z.W."/>
            <person name="Zhao X."/>
            <person name="Zhong W.Y."/>
            <person name="Ma X.K."/>
            <person name="Ma L."/>
            <person name="Huang J."/>
            <person name="Chen G.Z."/>
            <person name="Huang M.Z."/>
            <person name="Huang L."/>
            <person name="Peng D.H."/>
            <person name="Luo Y.B."/>
            <person name="Zou S.Q."/>
            <person name="Chen S.P."/>
            <person name="Lan S."/>
            <person name="Tsai W.C."/>
            <person name="Van de Peer Y."/>
            <person name="Liu Z.J."/>
        </authorList>
    </citation>
    <scope>NUCLEOTIDE SEQUENCE [LARGE SCALE GENOMIC DNA]</scope>
    <source>
        <strain evidence="1">Lor287</strain>
    </source>
</reference>